<dbReference type="AlphaFoldDB" id="A0AAD5R1T3"/>
<keyword evidence="5" id="KW-0539">Nucleus</keyword>
<feature type="region of interest" description="Disordered" evidence="7">
    <location>
        <begin position="111"/>
        <end position="135"/>
    </location>
</feature>
<keyword evidence="9" id="KW-1185">Reference proteome</keyword>
<dbReference type="PANTHER" id="PTHR18359">
    <property type="entry name" value="WD-REPEAT PROTEIN-RELATED"/>
    <property type="match status" value="1"/>
</dbReference>
<accession>A0AAD5R1T3</accession>
<keyword evidence="2" id="KW-0698">rRNA processing</keyword>
<feature type="compositionally biased region" description="Basic and acidic residues" evidence="7">
    <location>
        <begin position="14"/>
        <end position="23"/>
    </location>
</feature>
<evidence type="ECO:0000313" key="9">
    <source>
        <dbReference type="Proteomes" id="UP001196413"/>
    </source>
</evidence>
<dbReference type="InterPro" id="IPR045161">
    <property type="entry name" value="Utp18"/>
</dbReference>
<evidence type="ECO:0000256" key="5">
    <source>
        <dbReference type="ARBA" id="ARBA00023242"/>
    </source>
</evidence>
<dbReference type="SUPFAM" id="SSF50978">
    <property type="entry name" value="WD40 repeat-like"/>
    <property type="match status" value="1"/>
</dbReference>
<dbReference type="GO" id="GO:0032040">
    <property type="term" value="C:small-subunit processome"/>
    <property type="evidence" value="ECO:0007669"/>
    <property type="project" value="TreeGrafter"/>
</dbReference>
<sequence>MVFPKKPSGNRYRWVRDKSTSDKVDEQPLAKRLFGVQHEKVEESSHADKGHVVDQEVHSESLWRDDDDTADNVQLPNSKSAVFLRRNDDSGGCVPTNEYQSRLRKSFQRHQRATPQWAKLTPKRPTQAKSDDSDEDIRAVFDDLTQSSLRYVSKDPTLAKDVISTFRLPDVTIGHEDSRQINVVLFHRVRPIVITGGRSGKVQLFKVGDRSETGNFLQNAQFINFPITSMGLMQGGCSLICGSQRQRYLMQYDLEKGSVMQLELPKCIPRQNAGRFAMSSDGSLLAMIAHSAQVNVLSSSTMEVIITFSAPADVTSLQFLPGSNRELWAMTECGEVVIWNLSGSQHVFRDDGAVLGTKIRLSTEGDKVACGSNTGIVNLYDTGDVRNCVDPKPQTVVTNLLTSCDSIAFNHDGQLMAFSSNTKENQVKLLNVASGTVFSNYPRQHEKMSYVECVEFSPHSGFHGNWMLKWATYS</sequence>
<feature type="region of interest" description="Disordered" evidence="7">
    <location>
        <begin position="39"/>
        <end position="58"/>
    </location>
</feature>
<dbReference type="PANTHER" id="PTHR18359:SF0">
    <property type="entry name" value="U3 SMALL NUCLEOLAR RNA-ASSOCIATED PROTEIN 18 HOMOLOG"/>
    <property type="match status" value="1"/>
</dbReference>
<comment type="similarity">
    <text evidence="6">Belongs to the WD repeat UTP18 family.</text>
</comment>
<comment type="caution">
    <text evidence="8">The sequence shown here is derived from an EMBL/GenBank/DDBJ whole genome shotgun (WGS) entry which is preliminary data.</text>
</comment>
<keyword evidence="4" id="KW-0677">Repeat</keyword>
<comment type="subcellular location">
    <subcellularLocation>
        <location evidence="1">Nucleus</location>
        <location evidence="1">Nucleolus</location>
    </subcellularLocation>
</comment>
<keyword evidence="3" id="KW-0853">WD repeat</keyword>
<dbReference type="Gene3D" id="2.130.10.10">
    <property type="entry name" value="YVTN repeat-like/Quinoprotein amine dehydrogenase"/>
    <property type="match status" value="1"/>
</dbReference>
<reference evidence="8" key="1">
    <citation type="submission" date="2021-06" db="EMBL/GenBank/DDBJ databases">
        <title>Parelaphostrongylus tenuis whole genome reference sequence.</title>
        <authorList>
            <person name="Garwood T.J."/>
            <person name="Larsen P.A."/>
            <person name="Fountain-Jones N.M."/>
            <person name="Garbe J.R."/>
            <person name="Macchietto M.G."/>
            <person name="Kania S.A."/>
            <person name="Gerhold R.W."/>
            <person name="Richards J.E."/>
            <person name="Wolf T.M."/>
        </authorList>
    </citation>
    <scope>NUCLEOTIDE SEQUENCE</scope>
    <source>
        <strain evidence="8">MNPRO001-30</strain>
        <tissue evidence="8">Meninges</tissue>
    </source>
</reference>
<evidence type="ECO:0000256" key="6">
    <source>
        <dbReference type="ARBA" id="ARBA00025767"/>
    </source>
</evidence>
<evidence type="ECO:0000256" key="4">
    <source>
        <dbReference type="ARBA" id="ARBA00022737"/>
    </source>
</evidence>
<dbReference type="GO" id="GO:0006364">
    <property type="term" value="P:rRNA processing"/>
    <property type="evidence" value="ECO:0007669"/>
    <property type="project" value="UniProtKB-KW"/>
</dbReference>
<feature type="region of interest" description="Disordered" evidence="7">
    <location>
        <begin position="1"/>
        <end position="23"/>
    </location>
</feature>
<gene>
    <name evidence="8" type="ORF">KIN20_028908</name>
</gene>
<evidence type="ECO:0000256" key="7">
    <source>
        <dbReference type="SAM" id="MobiDB-lite"/>
    </source>
</evidence>
<dbReference type="InterPro" id="IPR015943">
    <property type="entry name" value="WD40/YVTN_repeat-like_dom_sf"/>
</dbReference>
<dbReference type="SMART" id="SM00320">
    <property type="entry name" value="WD40"/>
    <property type="match status" value="3"/>
</dbReference>
<dbReference type="InterPro" id="IPR036322">
    <property type="entry name" value="WD40_repeat_dom_sf"/>
</dbReference>
<protein>
    <submittedName>
        <fullName evidence="8">Uncharacterized protein</fullName>
    </submittedName>
</protein>
<dbReference type="EMBL" id="JAHQIW010006036">
    <property type="protein sequence ID" value="KAJ1367887.1"/>
    <property type="molecule type" value="Genomic_DNA"/>
</dbReference>
<evidence type="ECO:0000313" key="8">
    <source>
        <dbReference type="EMBL" id="KAJ1367887.1"/>
    </source>
</evidence>
<proteinExistence type="inferred from homology"/>
<evidence type="ECO:0000256" key="1">
    <source>
        <dbReference type="ARBA" id="ARBA00004604"/>
    </source>
</evidence>
<name>A0AAD5R1T3_PARTN</name>
<organism evidence="8 9">
    <name type="scientific">Parelaphostrongylus tenuis</name>
    <name type="common">Meningeal worm</name>
    <dbReference type="NCBI Taxonomy" id="148309"/>
    <lineage>
        <taxon>Eukaryota</taxon>
        <taxon>Metazoa</taxon>
        <taxon>Ecdysozoa</taxon>
        <taxon>Nematoda</taxon>
        <taxon>Chromadorea</taxon>
        <taxon>Rhabditida</taxon>
        <taxon>Rhabditina</taxon>
        <taxon>Rhabditomorpha</taxon>
        <taxon>Strongyloidea</taxon>
        <taxon>Metastrongylidae</taxon>
        <taxon>Parelaphostrongylus</taxon>
    </lineage>
</organism>
<dbReference type="InterPro" id="IPR001680">
    <property type="entry name" value="WD40_rpt"/>
</dbReference>
<dbReference type="Proteomes" id="UP001196413">
    <property type="component" value="Unassembled WGS sequence"/>
</dbReference>
<evidence type="ECO:0000256" key="2">
    <source>
        <dbReference type="ARBA" id="ARBA00022552"/>
    </source>
</evidence>
<evidence type="ECO:0000256" key="3">
    <source>
        <dbReference type="ARBA" id="ARBA00022574"/>
    </source>
</evidence>
<dbReference type="GO" id="GO:0034388">
    <property type="term" value="C:Pwp2p-containing subcomplex of 90S preribosome"/>
    <property type="evidence" value="ECO:0007669"/>
    <property type="project" value="TreeGrafter"/>
</dbReference>